<comment type="caution">
    <text evidence="2">The sequence shown here is derived from an EMBL/GenBank/DDBJ whole genome shotgun (WGS) entry which is preliminary data.</text>
</comment>
<protein>
    <submittedName>
        <fullName evidence="2">DDE_Tnp_1_7 domain-containing protein</fullName>
    </submittedName>
</protein>
<evidence type="ECO:0000313" key="2">
    <source>
        <dbReference type="EMBL" id="GFY46508.1"/>
    </source>
</evidence>
<dbReference type="AlphaFoldDB" id="A0A8X6X3W8"/>
<dbReference type="Pfam" id="PF13843">
    <property type="entry name" value="DDE_Tnp_1_7"/>
    <property type="match status" value="1"/>
</dbReference>
<evidence type="ECO:0000313" key="3">
    <source>
        <dbReference type="Proteomes" id="UP000886998"/>
    </source>
</evidence>
<gene>
    <name evidence="2" type="primary">AVEN_35239_1</name>
    <name evidence="2" type="ORF">TNIN_378301</name>
</gene>
<organism evidence="2 3">
    <name type="scientific">Trichonephila inaurata madagascariensis</name>
    <dbReference type="NCBI Taxonomy" id="2747483"/>
    <lineage>
        <taxon>Eukaryota</taxon>
        <taxon>Metazoa</taxon>
        <taxon>Ecdysozoa</taxon>
        <taxon>Arthropoda</taxon>
        <taxon>Chelicerata</taxon>
        <taxon>Arachnida</taxon>
        <taxon>Araneae</taxon>
        <taxon>Araneomorphae</taxon>
        <taxon>Entelegynae</taxon>
        <taxon>Araneoidea</taxon>
        <taxon>Nephilidae</taxon>
        <taxon>Trichonephila</taxon>
        <taxon>Trichonephila inaurata</taxon>
    </lineage>
</organism>
<dbReference type="OrthoDB" id="10057959at2759"/>
<accession>A0A8X6X3W8</accession>
<sequence length="85" mass="9763">MLHLGSNTQIKGVPLSSYFVEELTRSVQGNNRNFTMDNWFTSIPLTDKLLKIPMNFTVAGTIRKNKREILPGLFELQTRSVETFM</sequence>
<name>A0A8X6X3W8_9ARAC</name>
<evidence type="ECO:0000259" key="1">
    <source>
        <dbReference type="Pfam" id="PF13843"/>
    </source>
</evidence>
<dbReference type="Proteomes" id="UP000886998">
    <property type="component" value="Unassembled WGS sequence"/>
</dbReference>
<proteinExistence type="predicted"/>
<dbReference type="EMBL" id="BMAV01005453">
    <property type="protein sequence ID" value="GFY46508.1"/>
    <property type="molecule type" value="Genomic_DNA"/>
</dbReference>
<keyword evidence="3" id="KW-1185">Reference proteome</keyword>
<dbReference type="InterPro" id="IPR029526">
    <property type="entry name" value="PGBD"/>
</dbReference>
<feature type="domain" description="PiggyBac transposable element-derived protein" evidence="1">
    <location>
        <begin position="18"/>
        <end position="69"/>
    </location>
</feature>
<reference evidence="2" key="1">
    <citation type="submission" date="2020-08" db="EMBL/GenBank/DDBJ databases">
        <title>Multicomponent nature underlies the extraordinary mechanical properties of spider dragline silk.</title>
        <authorList>
            <person name="Kono N."/>
            <person name="Nakamura H."/>
            <person name="Mori M."/>
            <person name="Yoshida Y."/>
            <person name="Ohtoshi R."/>
            <person name="Malay A.D."/>
            <person name="Moran D.A.P."/>
            <person name="Tomita M."/>
            <person name="Numata K."/>
            <person name="Arakawa K."/>
        </authorList>
    </citation>
    <scope>NUCLEOTIDE SEQUENCE</scope>
</reference>